<dbReference type="Proteomes" id="UP000005239">
    <property type="component" value="Unassembled WGS sequence"/>
</dbReference>
<name>A0A2A6B3D9_PRIPA</name>
<protein>
    <submittedName>
        <fullName evidence="1">Uncharacterized protein</fullName>
    </submittedName>
</protein>
<proteinExistence type="predicted"/>
<keyword evidence="2" id="KW-1185">Reference proteome</keyword>
<dbReference type="AlphaFoldDB" id="A0A2A6B3D9"/>
<reference evidence="1" key="2">
    <citation type="submission" date="2022-06" db="UniProtKB">
        <authorList>
            <consortium name="EnsemblMetazoa"/>
        </authorList>
    </citation>
    <scope>IDENTIFICATION</scope>
    <source>
        <strain evidence="1">PS312</strain>
    </source>
</reference>
<organism evidence="1 2">
    <name type="scientific">Pristionchus pacificus</name>
    <name type="common">Parasitic nematode worm</name>
    <dbReference type="NCBI Taxonomy" id="54126"/>
    <lineage>
        <taxon>Eukaryota</taxon>
        <taxon>Metazoa</taxon>
        <taxon>Ecdysozoa</taxon>
        <taxon>Nematoda</taxon>
        <taxon>Chromadorea</taxon>
        <taxon>Rhabditida</taxon>
        <taxon>Rhabditina</taxon>
        <taxon>Diplogasteromorpha</taxon>
        <taxon>Diplogasteroidea</taxon>
        <taxon>Neodiplogasteridae</taxon>
        <taxon>Pristionchus</taxon>
    </lineage>
</organism>
<evidence type="ECO:0000313" key="1">
    <source>
        <dbReference type="EnsemblMetazoa" id="PPA30754.1"/>
    </source>
</evidence>
<reference evidence="2" key="1">
    <citation type="journal article" date="2008" name="Nat. Genet.">
        <title>The Pristionchus pacificus genome provides a unique perspective on nematode lifestyle and parasitism.</title>
        <authorList>
            <person name="Dieterich C."/>
            <person name="Clifton S.W."/>
            <person name="Schuster L.N."/>
            <person name="Chinwalla A."/>
            <person name="Delehaunty K."/>
            <person name="Dinkelacker I."/>
            <person name="Fulton L."/>
            <person name="Fulton R."/>
            <person name="Godfrey J."/>
            <person name="Minx P."/>
            <person name="Mitreva M."/>
            <person name="Roeseler W."/>
            <person name="Tian H."/>
            <person name="Witte H."/>
            <person name="Yang S.P."/>
            <person name="Wilson R.K."/>
            <person name="Sommer R.J."/>
        </authorList>
    </citation>
    <scope>NUCLEOTIDE SEQUENCE [LARGE SCALE GENOMIC DNA]</scope>
    <source>
        <strain evidence="2">PS312</strain>
    </source>
</reference>
<gene>
    <name evidence="1" type="primary">WBGene00203620</name>
</gene>
<evidence type="ECO:0000313" key="2">
    <source>
        <dbReference type="Proteomes" id="UP000005239"/>
    </source>
</evidence>
<accession>A0A2A6B3D9</accession>
<sequence>MAAPTPLEEIQRHAEEEDKRAEVNAQLREALKLIDRYHEYISYVSYPVVTVYIIYALRILIAIGVRWWLGWDAPKWVLKTDLTFKEFIVYSIFGMRSKRDQTGAAGEPDHPVINDDDIDFKCANNTQKPCII</sequence>
<dbReference type="EnsemblMetazoa" id="PPA30754.1">
    <property type="protein sequence ID" value="PPA30754.1"/>
    <property type="gene ID" value="WBGene00203620"/>
</dbReference>
<accession>A0A8R1UK48</accession>